<comment type="caution">
    <text evidence="1">The sequence shown here is derived from an EMBL/GenBank/DDBJ whole genome shotgun (WGS) entry which is preliminary data.</text>
</comment>
<evidence type="ECO:0000313" key="2">
    <source>
        <dbReference type="Proteomes" id="UP000019678"/>
    </source>
</evidence>
<dbReference type="AlphaFoldDB" id="A0A017SVD2"/>
<evidence type="ECO:0000313" key="1">
    <source>
        <dbReference type="EMBL" id="EYF00948.1"/>
    </source>
</evidence>
<keyword evidence="2" id="KW-1185">Reference proteome</keyword>
<reference evidence="1 2" key="1">
    <citation type="submission" date="2013-05" db="EMBL/GenBank/DDBJ databases">
        <title>Genome assembly of Chondromyces apiculatus DSM 436.</title>
        <authorList>
            <person name="Sharma G."/>
            <person name="Khatri I."/>
            <person name="Kaur C."/>
            <person name="Mayilraj S."/>
            <person name="Subramanian S."/>
        </authorList>
    </citation>
    <scope>NUCLEOTIDE SEQUENCE [LARGE SCALE GENOMIC DNA]</scope>
    <source>
        <strain evidence="1 2">DSM 436</strain>
    </source>
</reference>
<gene>
    <name evidence="1" type="ORF">CAP_8896</name>
</gene>
<name>A0A017SVD2_9BACT</name>
<accession>A0A017SVD2</accession>
<sequence length="445" mass="46983">MIFVAACGETQKPGDGGPAGYNAYQCPAPVGEIVREDCSQLGLNYDGVSASGSLDVGGVVGASGEYKQQAIRAADTLIQVLKDQRVALCHGFNTCKMTVAEYRQDQRRIDDTFAFVATITERLKSMSGDEVQAVLRQLNDIRTSGTLAGRASGEPLPQLPPPSNPAVDRALPARGDPSAANAWRPGMYMMQAVGRVAAMAHQVEQKTTLGFDRDHACVLGAFVKTRSIQSMWQTFNGGVKYALIGGGEDNAIDVDIGIADENGRVLVSDTADDANPVVEFTPPASGRYEIRLSLADSKASGSFVAMALMQDGGYAIPANRLLQSFSSAIRYGSKLSEQVQPGLVFHGGGDWAFFGTVLEPNQSSTFSGIDVAGTPTVALAAGDDSSLNLDLEVRDGSSDRVVVVDKDKDAVPNTVIQPGNYKVLVQNPSSNGATMVTLLLLDVAQ</sequence>
<protein>
    <submittedName>
        <fullName evidence="1">Uncharacterized protein</fullName>
    </submittedName>
</protein>
<dbReference type="EMBL" id="ASRX01000094">
    <property type="protein sequence ID" value="EYF00948.1"/>
    <property type="molecule type" value="Genomic_DNA"/>
</dbReference>
<dbReference type="Proteomes" id="UP000019678">
    <property type="component" value="Unassembled WGS sequence"/>
</dbReference>
<organism evidence="1 2">
    <name type="scientific">Chondromyces apiculatus DSM 436</name>
    <dbReference type="NCBI Taxonomy" id="1192034"/>
    <lineage>
        <taxon>Bacteria</taxon>
        <taxon>Pseudomonadati</taxon>
        <taxon>Myxococcota</taxon>
        <taxon>Polyangia</taxon>
        <taxon>Polyangiales</taxon>
        <taxon>Polyangiaceae</taxon>
        <taxon>Chondromyces</taxon>
    </lineage>
</organism>
<proteinExistence type="predicted"/>